<dbReference type="Gene3D" id="3.20.20.80">
    <property type="entry name" value="Glycosidases"/>
    <property type="match status" value="1"/>
</dbReference>
<proteinExistence type="inferred from homology"/>
<feature type="region of interest" description="Disordered" evidence="2">
    <location>
        <begin position="465"/>
        <end position="489"/>
    </location>
</feature>
<feature type="chain" id="PRO_5037113524" evidence="3">
    <location>
        <begin position="33"/>
        <end position="515"/>
    </location>
</feature>
<dbReference type="Proteomes" id="UP000613160">
    <property type="component" value="Unassembled WGS sequence"/>
</dbReference>
<reference evidence="4" key="2">
    <citation type="submission" date="2020-09" db="EMBL/GenBank/DDBJ databases">
        <authorList>
            <person name="Sun Q."/>
            <person name="Zhou Y."/>
        </authorList>
    </citation>
    <scope>NUCLEOTIDE SEQUENCE</scope>
    <source>
        <strain evidence="4">CGMCC 1.15493</strain>
    </source>
</reference>
<dbReference type="InterPro" id="IPR017853">
    <property type="entry name" value="GH"/>
</dbReference>
<dbReference type="InterPro" id="IPR002053">
    <property type="entry name" value="Glyco_hydro_25"/>
</dbReference>
<evidence type="ECO:0000256" key="1">
    <source>
        <dbReference type="ARBA" id="ARBA00010646"/>
    </source>
</evidence>
<accession>A0A916XTI3</accession>
<evidence type="ECO:0000256" key="2">
    <source>
        <dbReference type="SAM" id="MobiDB-lite"/>
    </source>
</evidence>
<comment type="similarity">
    <text evidence="1">Belongs to the glycosyl hydrolase 25 family.</text>
</comment>
<sequence length="515" mass="55571">MPVMRAAFAAAITLACALTAGLILISADEANAAWDKPWKDEDRALVIDAYEFNPIDWKELTSDKRIAGFINKASDGLPPEWDCSGKSGDEALLCKNRWWKYTVTKELYLTRRLMAKTLGLKWGAYHLARPGNPREQADHFIDFAEPEADDLIAIDIEDNTDEWMSLEDAEIFSNQIFIRTGRYPVLYTNGSTAKWISDYKETYPLLSRLPLWYARYREDITGLFPETTWPSYALWQFSSMHNCSKSECPYRVKGAKNDIDVNVASMDVDSLRAAWPFNELVRPLDEPEAPTLLAELKQKAGRAIGSLVGDLSLIGETRTAKSAAPAPTPPAAAAKVADADAKPATRSAAIGGDATLLAAYGPSGHPAARIDPLQLLTELARHPEAPSHAASPRAALRTISPGQPAQAAGLGVFGGLKDEMQRVAAIVPEAGDAVTAIPPAPALGETGKSRLRLWLRQANDDLKASQASQAAPAEEVASAAPAAGRGPRLVASRPAGLPVGPALDQRIATAFLSTR</sequence>
<dbReference type="GO" id="GO:0016998">
    <property type="term" value="P:cell wall macromolecule catabolic process"/>
    <property type="evidence" value="ECO:0007669"/>
    <property type="project" value="InterPro"/>
</dbReference>
<evidence type="ECO:0000313" key="4">
    <source>
        <dbReference type="EMBL" id="GGD07909.1"/>
    </source>
</evidence>
<dbReference type="RefSeq" id="WP_244639830.1">
    <property type="nucleotide sequence ID" value="NZ_BMJJ01000002.1"/>
</dbReference>
<dbReference type="GO" id="GO:0003796">
    <property type="term" value="F:lysozyme activity"/>
    <property type="evidence" value="ECO:0007669"/>
    <property type="project" value="InterPro"/>
</dbReference>
<dbReference type="EMBL" id="BMJJ01000002">
    <property type="protein sequence ID" value="GGD07909.1"/>
    <property type="molecule type" value="Genomic_DNA"/>
</dbReference>
<organism evidence="4 5">
    <name type="scientific">Aureimonas glaciei</name>
    <dbReference type="NCBI Taxonomy" id="1776957"/>
    <lineage>
        <taxon>Bacteria</taxon>
        <taxon>Pseudomonadati</taxon>
        <taxon>Pseudomonadota</taxon>
        <taxon>Alphaproteobacteria</taxon>
        <taxon>Hyphomicrobiales</taxon>
        <taxon>Aurantimonadaceae</taxon>
        <taxon>Aureimonas</taxon>
    </lineage>
</organism>
<feature type="compositionally biased region" description="Low complexity" evidence="2">
    <location>
        <begin position="465"/>
        <end position="483"/>
    </location>
</feature>
<dbReference type="CDD" id="cd00599">
    <property type="entry name" value="GH25_muramidase"/>
    <property type="match status" value="1"/>
</dbReference>
<dbReference type="AlphaFoldDB" id="A0A916XTI3"/>
<dbReference type="PROSITE" id="PS51904">
    <property type="entry name" value="GLYCOSYL_HYDROL_F25_2"/>
    <property type="match status" value="1"/>
</dbReference>
<comment type="caution">
    <text evidence="4">The sequence shown here is derived from an EMBL/GenBank/DDBJ whole genome shotgun (WGS) entry which is preliminary data.</text>
</comment>
<keyword evidence="5" id="KW-1185">Reference proteome</keyword>
<dbReference type="PROSITE" id="PS51257">
    <property type="entry name" value="PROKAR_LIPOPROTEIN"/>
    <property type="match status" value="1"/>
</dbReference>
<dbReference type="SUPFAM" id="SSF51445">
    <property type="entry name" value="(Trans)glycosidases"/>
    <property type="match status" value="1"/>
</dbReference>
<name>A0A916XTI3_9HYPH</name>
<feature type="signal peptide" evidence="3">
    <location>
        <begin position="1"/>
        <end position="32"/>
    </location>
</feature>
<evidence type="ECO:0000313" key="5">
    <source>
        <dbReference type="Proteomes" id="UP000613160"/>
    </source>
</evidence>
<dbReference type="Pfam" id="PF01183">
    <property type="entry name" value="Glyco_hydro_25"/>
    <property type="match status" value="1"/>
</dbReference>
<keyword evidence="3" id="KW-0732">Signal</keyword>
<gene>
    <name evidence="4" type="ORF">GCM10011335_08500</name>
</gene>
<evidence type="ECO:0000256" key="3">
    <source>
        <dbReference type="SAM" id="SignalP"/>
    </source>
</evidence>
<reference evidence="4" key="1">
    <citation type="journal article" date="2014" name="Int. J. Syst. Evol. Microbiol.">
        <title>Complete genome sequence of Corynebacterium casei LMG S-19264T (=DSM 44701T), isolated from a smear-ripened cheese.</title>
        <authorList>
            <consortium name="US DOE Joint Genome Institute (JGI-PGF)"/>
            <person name="Walter F."/>
            <person name="Albersmeier A."/>
            <person name="Kalinowski J."/>
            <person name="Ruckert C."/>
        </authorList>
    </citation>
    <scope>NUCLEOTIDE SEQUENCE</scope>
    <source>
        <strain evidence="4">CGMCC 1.15493</strain>
    </source>
</reference>
<dbReference type="GO" id="GO:0009253">
    <property type="term" value="P:peptidoglycan catabolic process"/>
    <property type="evidence" value="ECO:0007669"/>
    <property type="project" value="InterPro"/>
</dbReference>
<protein>
    <submittedName>
        <fullName evidence="4">Uncharacterized protein</fullName>
    </submittedName>
</protein>